<dbReference type="EMBL" id="SDIL01000001">
    <property type="protein sequence ID" value="RXK42579.1"/>
    <property type="molecule type" value="Genomic_DNA"/>
</dbReference>
<dbReference type="Proteomes" id="UP000289152">
    <property type="component" value="Unassembled WGS sequence"/>
</dbReference>
<proteinExistence type="predicted"/>
<feature type="compositionally biased region" description="Low complexity" evidence="1">
    <location>
        <begin position="70"/>
        <end position="85"/>
    </location>
</feature>
<feature type="region of interest" description="Disordered" evidence="1">
    <location>
        <begin position="127"/>
        <end position="163"/>
    </location>
</feature>
<dbReference type="AlphaFoldDB" id="A0A4Q1BWM8"/>
<evidence type="ECO:0000313" key="2">
    <source>
        <dbReference type="EMBL" id="RXK42579.1"/>
    </source>
</evidence>
<protein>
    <submittedName>
        <fullName evidence="2">Uncharacterized protein</fullName>
    </submittedName>
</protein>
<comment type="caution">
    <text evidence="2">The sequence shown here is derived from an EMBL/GenBank/DDBJ whole genome shotgun (WGS) entry which is preliminary data.</text>
</comment>
<gene>
    <name evidence="2" type="ORF">M231_00133</name>
</gene>
<dbReference type="OrthoDB" id="21330at2759"/>
<keyword evidence="3" id="KW-1185">Reference proteome</keyword>
<evidence type="ECO:0000256" key="1">
    <source>
        <dbReference type="SAM" id="MobiDB-lite"/>
    </source>
</evidence>
<accession>A0A4Q1BWM8</accession>
<feature type="compositionally biased region" description="Pro residues" evidence="1">
    <location>
        <begin position="28"/>
        <end position="37"/>
    </location>
</feature>
<evidence type="ECO:0000313" key="3">
    <source>
        <dbReference type="Proteomes" id="UP000289152"/>
    </source>
</evidence>
<feature type="region of interest" description="Disordered" evidence="1">
    <location>
        <begin position="21"/>
        <end position="112"/>
    </location>
</feature>
<feature type="compositionally biased region" description="Low complexity" evidence="1">
    <location>
        <begin position="135"/>
        <end position="152"/>
    </location>
</feature>
<dbReference type="InParanoid" id="A0A4Q1BWM8"/>
<dbReference type="VEuPathDB" id="FungiDB:TREMEDRAFT_59040"/>
<reference evidence="2 3" key="1">
    <citation type="submission" date="2016-06" db="EMBL/GenBank/DDBJ databases">
        <title>Evolution of pathogenesis and genome organization in the Tremellales.</title>
        <authorList>
            <person name="Cuomo C."/>
            <person name="Litvintseva A."/>
            <person name="Heitman J."/>
            <person name="Chen Y."/>
            <person name="Sun S."/>
            <person name="Springer D."/>
            <person name="Dromer F."/>
            <person name="Young S."/>
            <person name="Zeng Q."/>
            <person name="Chapman S."/>
            <person name="Gujja S."/>
            <person name="Saif S."/>
            <person name="Birren B."/>
        </authorList>
    </citation>
    <scope>NUCLEOTIDE SEQUENCE [LARGE SCALE GENOMIC DNA]</scope>
    <source>
        <strain evidence="2 3">ATCC 28783</strain>
    </source>
</reference>
<sequence>MRALRCKPFLSLVTREGVRIRSLHPTPTVDPPSPPHSHPAHSELEPGDDDPRHRSGSSEKPKLSTSTNDSSPSAHPSHSSVVTSEVSDDTYTQQSCLKQSTNGPNESSTTEERDIVRARAWYLSPSSSSQLNHLPKYPSSSSDPTKPTSSSYRSRRTTTFDPLSTLPNIIQKPIRPLPDDCPDSLRSLHSFLVHKAESVDPSSVLVFPTLRWNQEPGDESDGMEWKSPENGRITWKERQIEENEYDSEGNQDTFGLGHRERDIMKDKSRSNSWGLKLGTGKGHREDEFGDVINPPKGRTGPRWDWIILATIRGRGSGVVPRAEREVRVWLRDDPLSPERLTPRRVPREEADSDWALIPLDRVSACVNLFTPAGRARWRLEEVWGASYIDV</sequence>
<feature type="compositionally biased region" description="Polar residues" evidence="1">
    <location>
        <begin position="89"/>
        <end position="108"/>
    </location>
</feature>
<name>A0A4Q1BWM8_TREME</name>
<feature type="compositionally biased region" description="Basic and acidic residues" evidence="1">
    <location>
        <begin position="40"/>
        <end position="62"/>
    </location>
</feature>
<organism evidence="2 3">
    <name type="scientific">Tremella mesenterica</name>
    <name type="common">Jelly fungus</name>
    <dbReference type="NCBI Taxonomy" id="5217"/>
    <lineage>
        <taxon>Eukaryota</taxon>
        <taxon>Fungi</taxon>
        <taxon>Dikarya</taxon>
        <taxon>Basidiomycota</taxon>
        <taxon>Agaricomycotina</taxon>
        <taxon>Tremellomycetes</taxon>
        <taxon>Tremellales</taxon>
        <taxon>Tremellaceae</taxon>
        <taxon>Tremella</taxon>
    </lineage>
</organism>